<dbReference type="PROSITE" id="PS50011">
    <property type="entry name" value="PROTEIN_KINASE_DOM"/>
    <property type="match status" value="1"/>
</dbReference>
<dbReference type="EMBL" id="CP012159">
    <property type="protein sequence ID" value="AKT39493.1"/>
    <property type="molecule type" value="Genomic_DNA"/>
</dbReference>
<keyword evidence="4" id="KW-1185">Reference proteome</keyword>
<dbReference type="InterPro" id="IPR011990">
    <property type="entry name" value="TPR-like_helical_dom_sf"/>
</dbReference>
<evidence type="ECO:0000313" key="4">
    <source>
        <dbReference type="Proteomes" id="UP000067626"/>
    </source>
</evidence>
<dbReference type="InterPro" id="IPR041664">
    <property type="entry name" value="AAA_16"/>
</dbReference>
<evidence type="ECO:0000259" key="2">
    <source>
        <dbReference type="PROSITE" id="PS50011"/>
    </source>
</evidence>
<gene>
    <name evidence="3" type="ORF">CMC5_036400</name>
</gene>
<dbReference type="InterPro" id="IPR027417">
    <property type="entry name" value="P-loop_NTPase"/>
</dbReference>
<dbReference type="Pfam" id="PF13191">
    <property type="entry name" value="AAA_16"/>
    <property type="match status" value="1"/>
</dbReference>
<accession>A0A0K1EFY2</accession>
<dbReference type="SUPFAM" id="SSF52540">
    <property type="entry name" value="P-loop containing nucleoside triphosphate hydrolases"/>
    <property type="match status" value="1"/>
</dbReference>
<dbReference type="Pfam" id="PF01590">
    <property type="entry name" value="GAF"/>
    <property type="match status" value="1"/>
</dbReference>
<dbReference type="Pfam" id="PF00069">
    <property type="entry name" value="Pkinase"/>
    <property type="match status" value="1"/>
</dbReference>
<dbReference type="InterPro" id="IPR011009">
    <property type="entry name" value="Kinase-like_dom_sf"/>
</dbReference>
<name>A0A0K1EFY2_CHOCO</name>
<dbReference type="PANTHER" id="PTHR43642">
    <property type="entry name" value="HYBRID SIGNAL TRANSDUCTION HISTIDINE KINASE G"/>
    <property type="match status" value="1"/>
</dbReference>
<dbReference type="InterPro" id="IPR000719">
    <property type="entry name" value="Prot_kinase_dom"/>
</dbReference>
<evidence type="ECO:0000313" key="3">
    <source>
        <dbReference type="EMBL" id="AKT39493.1"/>
    </source>
</evidence>
<dbReference type="PATRIC" id="fig|52.7.peg.4013"/>
<dbReference type="GO" id="GO:0004672">
    <property type="term" value="F:protein kinase activity"/>
    <property type="evidence" value="ECO:0007669"/>
    <property type="project" value="InterPro"/>
</dbReference>
<dbReference type="KEGG" id="ccro:CMC5_036400"/>
<dbReference type="RefSeq" id="WP_050431567.1">
    <property type="nucleotide sequence ID" value="NZ_CP012159.1"/>
</dbReference>
<dbReference type="Gene3D" id="3.40.50.300">
    <property type="entry name" value="P-loop containing nucleotide triphosphate hydrolases"/>
    <property type="match status" value="1"/>
</dbReference>
<evidence type="ECO:0000256" key="1">
    <source>
        <dbReference type="SAM" id="Coils"/>
    </source>
</evidence>
<dbReference type="PANTHER" id="PTHR43642:SF1">
    <property type="entry name" value="HYBRID SIGNAL TRANSDUCTION HISTIDINE KINASE G"/>
    <property type="match status" value="1"/>
</dbReference>
<dbReference type="GO" id="GO:0005524">
    <property type="term" value="F:ATP binding"/>
    <property type="evidence" value="ECO:0007669"/>
    <property type="project" value="InterPro"/>
</dbReference>
<dbReference type="OrthoDB" id="5521237at2"/>
<protein>
    <recommendedName>
        <fullName evidence="2">Protein kinase domain-containing protein</fullName>
    </recommendedName>
</protein>
<feature type="domain" description="Protein kinase" evidence="2">
    <location>
        <begin position="1"/>
        <end position="169"/>
    </location>
</feature>
<dbReference type="InterPro" id="IPR053159">
    <property type="entry name" value="Hybrid_Histidine_Kinase"/>
</dbReference>
<dbReference type="InterPro" id="IPR029016">
    <property type="entry name" value="GAF-like_dom_sf"/>
</dbReference>
<dbReference type="STRING" id="52.CMC5_036400"/>
<reference evidence="3 4" key="1">
    <citation type="submission" date="2015-07" db="EMBL/GenBank/DDBJ databases">
        <title>Genome analysis of myxobacterium Chondromyces crocatus Cm c5 reveals a high potential for natural compound synthesis and the genetic basis for the loss of fruiting body formation.</title>
        <authorList>
            <person name="Zaburannyi N."/>
            <person name="Bunk B."/>
            <person name="Maier J."/>
            <person name="Overmann J."/>
            <person name="Mueller R."/>
        </authorList>
    </citation>
    <scope>NUCLEOTIDE SEQUENCE [LARGE SCALE GENOMIC DNA]</scope>
    <source>
        <strain evidence="3 4">Cm c5</strain>
    </source>
</reference>
<sequence length="1394" mass="154786">MDLRRFLEQAVQLSSVLSRIHQAGSLHLEIQPSNIVVSPETGEIELRGSQVAGGISPDAPDELRVSPASLPYIAPERTGRIDQAIDQRSDLYSLGVTLYELLSEKLPFEAEDAPGWVHCHVARAPTPLKEVVPEVPVIVADIIMKLLEKAPEGRYQTAVGLGVDLRRCLTSLDARGVVEPFQLGTLDMSEKLQIPTKLYGRARERTTLLEAFERVVATGAAELVLVAGYSGIGKTSLVREVQIPIVRERGNFISGKFEQLQRDIPYRTISQSFGEFVRQLLAESPEALAGWAKRLTDALGANGRLITDVIPQLSVVIGEQPPVPPLPAAEAQSRFLRVFQAFVGAVARRKHPLVLFIDDLQWADPASLKLLRHLIAAPESRHLLVIGAYRDNEVSPSHPLMEVLDGIRAVGANISTIFLGPLLHEHLMALLMDTLHCDEMYAAPLTGLLAQKTGGNPFFVGQFLTELYRKKLLRVDPVHSAWRYDIEEIEAEELTENVVDLVLGRLKRLAPETQRVLTLAACIGSRIEADVLASLHGQSPQKTHADLAPAIREGLVARRGGTYKFLHDRVQQAAYMLIPRDKRAEMHLRVGRLFLIQTPENALENRLFEITNQLNIGVSLITDPDEQRRVASLNLGAGKKAKTSGAYGAAVGYFTSGVALIKDDWTDDDDFAFTLYVELADSTCLNGDFERAAELCSLLLERAKERLHRVAAYRIQMQIHTTRSEHEQCIEVGLKCLSLLGLELHRRPSDEEVMSELHRVREALRHRSLADVLEQPRMTDPLTATLMGAIAVMFPSTFYLDPTLNDLLVCQMVQLSLQHGTADTTGMGFVSLARMFCLRLGAFEEGDNLGKLGYDLVEKWNVVAYKPEVANMYSSGISIWRHHVDTFVEYARHGIRAANDIGSSTWGSFNHLQLVLAQIVRGDPLDEVRKASVAALDYISKAKIAFAADAVVSMQRFVQAMRGASDHLGTLDGEGFEERAFEEHLEKESFPTVKLFYYNMKVQERFLAGNFAESFAAAEAAERNIDGGNGMMTLAEYYYYAALARAAHHAEASAEVQADIRRALVEYVERLRVWAENCPDNFAGKHALVSAEIARIEERFSDAAELYDRAIALFRRSRFVHQEALASEFAARFYMSRGYTGLPGLYLREAVAGYSRWGASAKVRQLEQQYALVLDQEQRRATSHGVMKMAAEAVDAQTAVKVSQALSGDMTPAEMMGSLMRLVVEHEGAERCCLLLTGDGLRLVAEGLVGREGINIRVFERGAAPPANRIPMSIINYVQRTRERVLISNLAERNAFGADEYLLREQPKSVLCLPLMRSPGEVGGLLYLENRLVHGAFILRRLSLLEFLAALSLQNTVLRDELAQESAKRRQAEDALQRNEKLLQELVESAGPTI</sequence>
<dbReference type="SUPFAM" id="SSF55781">
    <property type="entry name" value="GAF domain-like"/>
    <property type="match status" value="1"/>
</dbReference>
<dbReference type="Proteomes" id="UP000067626">
    <property type="component" value="Chromosome"/>
</dbReference>
<dbReference type="SUPFAM" id="SSF48452">
    <property type="entry name" value="TPR-like"/>
    <property type="match status" value="1"/>
</dbReference>
<proteinExistence type="predicted"/>
<dbReference type="InterPro" id="IPR003018">
    <property type="entry name" value="GAF"/>
</dbReference>
<keyword evidence="1" id="KW-0175">Coiled coil</keyword>
<organism evidence="3 4">
    <name type="scientific">Chondromyces crocatus</name>
    <dbReference type="NCBI Taxonomy" id="52"/>
    <lineage>
        <taxon>Bacteria</taxon>
        <taxon>Pseudomonadati</taxon>
        <taxon>Myxococcota</taxon>
        <taxon>Polyangia</taxon>
        <taxon>Polyangiales</taxon>
        <taxon>Polyangiaceae</taxon>
        <taxon>Chondromyces</taxon>
    </lineage>
</organism>
<dbReference type="Gene3D" id="1.10.510.10">
    <property type="entry name" value="Transferase(Phosphotransferase) domain 1"/>
    <property type="match status" value="1"/>
</dbReference>
<dbReference type="SUPFAM" id="SSF56112">
    <property type="entry name" value="Protein kinase-like (PK-like)"/>
    <property type="match status" value="1"/>
</dbReference>
<feature type="coiled-coil region" evidence="1">
    <location>
        <begin position="1355"/>
        <end position="1389"/>
    </location>
</feature>
<dbReference type="Gene3D" id="3.30.450.40">
    <property type="match status" value="1"/>
</dbReference>